<name>A0A6N6MQ97_9HYPH</name>
<evidence type="ECO:0008006" key="4">
    <source>
        <dbReference type="Google" id="ProtNLM"/>
    </source>
</evidence>
<dbReference type="Proteomes" id="UP000441523">
    <property type="component" value="Unassembled WGS sequence"/>
</dbReference>
<comment type="caution">
    <text evidence="2">The sequence shown here is derived from an EMBL/GenBank/DDBJ whole genome shotgun (WGS) entry which is preliminary data.</text>
</comment>
<dbReference type="EMBL" id="VZZJ01000019">
    <property type="protein sequence ID" value="KAB1071549.1"/>
    <property type="molecule type" value="Genomic_DNA"/>
</dbReference>
<organism evidence="2 3">
    <name type="scientific">Methylobacterium planeticum</name>
    <dbReference type="NCBI Taxonomy" id="2615211"/>
    <lineage>
        <taxon>Bacteria</taxon>
        <taxon>Pseudomonadati</taxon>
        <taxon>Pseudomonadota</taxon>
        <taxon>Alphaproteobacteria</taxon>
        <taxon>Hyphomicrobiales</taxon>
        <taxon>Methylobacteriaceae</taxon>
        <taxon>Methylobacterium</taxon>
    </lineage>
</organism>
<feature type="region of interest" description="Disordered" evidence="1">
    <location>
        <begin position="1"/>
        <end position="21"/>
    </location>
</feature>
<proteinExistence type="predicted"/>
<sequence>MQQPLSRGPAELFPPKTAGKPRLRRWEASRHLLDRHGIELAVATLAKFACLGGGPPFQKAGRVPLYPVDLLDEWALARLGRVVRSTSEDGHG</sequence>
<accession>A0A6N6MQ97</accession>
<evidence type="ECO:0000313" key="3">
    <source>
        <dbReference type="Proteomes" id="UP000441523"/>
    </source>
</evidence>
<evidence type="ECO:0000256" key="1">
    <source>
        <dbReference type="SAM" id="MobiDB-lite"/>
    </source>
</evidence>
<reference evidence="2 3" key="1">
    <citation type="submission" date="2019-09" db="EMBL/GenBank/DDBJ databases">
        <title>YIM 132548 draft genome.</title>
        <authorList>
            <person name="Jiang L."/>
        </authorList>
    </citation>
    <scope>NUCLEOTIDE SEQUENCE [LARGE SCALE GENOMIC DNA]</scope>
    <source>
        <strain evidence="2 3">YIM 132548</strain>
    </source>
</reference>
<evidence type="ECO:0000313" key="2">
    <source>
        <dbReference type="EMBL" id="KAB1071549.1"/>
    </source>
</evidence>
<keyword evidence="3" id="KW-1185">Reference proteome</keyword>
<protein>
    <recommendedName>
        <fullName evidence="4">DNA-binding protein</fullName>
    </recommendedName>
</protein>
<gene>
    <name evidence="2" type="ORF">F6X51_19585</name>
</gene>
<dbReference type="AlphaFoldDB" id="A0A6N6MQ97"/>